<sequence>MVMVRMRVSLESLIEAIATLDLGVKRKLLEIIEDQIFEAEEDSMENDPQVLAEVEEARKAYQIGDYQTIQAYITNQSEQAS</sequence>
<dbReference type="Proteomes" id="UP000319191">
    <property type="component" value="Unassembled WGS sequence"/>
</dbReference>
<evidence type="ECO:0000313" key="2">
    <source>
        <dbReference type="Proteomes" id="UP000319191"/>
    </source>
</evidence>
<name>A0A552IJB9_9CHRO</name>
<protein>
    <submittedName>
        <fullName evidence="1">Uncharacterized protein</fullName>
    </submittedName>
</protein>
<dbReference type="AlphaFoldDB" id="A0A552IJB9"/>
<gene>
    <name evidence="1" type="ORF">EWV54_20010</name>
</gene>
<organism evidence="1 2">
    <name type="scientific">Microcystis novacekii Mn_MB_F_20050700_S1D</name>
    <dbReference type="NCBI Taxonomy" id="2486266"/>
    <lineage>
        <taxon>Bacteria</taxon>
        <taxon>Bacillati</taxon>
        <taxon>Cyanobacteriota</taxon>
        <taxon>Cyanophyceae</taxon>
        <taxon>Oscillatoriophycideae</taxon>
        <taxon>Chroococcales</taxon>
        <taxon>Microcystaceae</taxon>
        <taxon>Microcystis</taxon>
    </lineage>
</organism>
<reference evidence="1 2" key="1">
    <citation type="submission" date="2019-01" db="EMBL/GenBank/DDBJ databases">
        <title>Coherence of Microcystis species and biogeography revealed through population genomics.</title>
        <authorList>
            <person name="Perez-Carrascal O.M."/>
            <person name="Terrat Y."/>
            <person name="Giani A."/>
            <person name="Fortin N."/>
            <person name="Tromas N."/>
            <person name="Shapiro B.J."/>
        </authorList>
    </citation>
    <scope>NUCLEOTIDE SEQUENCE [LARGE SCALE GENOMIC DNA]</scope>
    <source>
        <strain evidence="1">Mn_MB_F_20050700_S1D</strain>
    </source>
</reference>
<evidence type="ECO:0000313" key="1">
    <source>
        <dbReference type="EMBL" id="TRU83492.1"/>
    </source>
</evidence>
<proteinExistence type="predicted"/>
<comment type="caution">
    <text evidence="1">The sequence shown here is derived from an EMBL/GenBank/DDBJ whole genome shotgun (WGS) entry which is preliminary data.</text>
</comment>
<dbReference type="EMBL" id="SFAV01000280">
    <property type="protein sequence ID" value="TRU83492.1"/>
    <property type="molecule type" value="Genomic_DNA"/>
</dbReference>
<accession>A0A552IJB9</accession>